<evidence type="ECO:0000313" key="8">
    <source>
        <dbReference type="EMBL" id="ROW05533.1"/>
    </source>
</evidence>
<keyword evidence="3 6" id="KW-0349">Heme</keyword>
<gene>
    <name evidence="8" type="ORF">VSDG_00468</name>
</gene>
<accession>A0A423WQ33</accession>
<dbReference type="Proteomes" id="UP000284375">
    <property type="component" value="Unassembled WGS sequence"/>
</dbReference>
<evidence type="ECO:0000313" key="9">
    <source>
        <dbReference type="Proteomes" id="UP000284375"/>
    </source>
</evidence>
<dbReference type="OrthoDB" id="1470350at2759"/>
<keyword evidence="5 6" id="KW-0408">Iron</keyword>
<feature type="binding site" description="axial binding residue" evidence="6">
    <location>
        <position position="514"/>
    </location>
    <ligand>
        <name>heme</name>
        <dbReference type="ChEBI" id="CHEBI:30413"/>
    </ligand>
    <ligandPart>
        <name>Fe</name>
        <dbReference type="ChEBI" id="CHEBI:18248"/>
    </ligandPart>
</feature>
<dbReference type="PRINTS" id="PR00385">
    <property type="entry name" value="P450"/>
</dbReference>
<dbReference type="AlphaFoldDB" id="A0A423WQ33"/>
<dbReference type="PROSITE" id="PS00086">
    <property type="entry name" value="CYTOCHROME_P450"/>
    <property type="match status" value="1"/>
</dbReference>
<dbReference type="InterPro" id="IPR001128">
    <property type="entry name" value="Cyt_P450"/>
</dbReference>
<dbReference type="SUPFAM" id="SSF48264">
    <property type="entry name" value="Cytochrome P450"/>
    <property type="match status" value="1"/>
</dbReference>
<sequence>MATMIAFGAVLLALYGLYRWLLPKPLTGIPYNPDSTKRLFGDIPSLVKEVSSTGDMAGWIHKQAERSRSPVSQIFLSPFGRPTLLVSDFREAQDVLLHRSKEFDRSGFTKELFYGLGGNHHIAMRTGPEWKGRRRLLQDLMSPGFLNNVAAPSIYASSLNVLRLWELKADVAGGRPFIASKDISCAALDAVLAFALGTDFGENATRAQIQLLQGLPAEELRGKASSADDPVEFPTAPMGEAISGMLTLTDSVERVRSAASMRARWWFIMREKAFQAARKAKDDCLHEELDKAVRARIQHQQKGDAWVRSAVDHMVEREAHISEKEGRRADYHSSAMEAEVFGFIVAGHDTTSTTLCWGMKFLADHQAVQHRLRNDLQAAFSAAKIEGRLPTVGEITKTSIPYLEATMEEILRVANTVPIIDREVVQDTTLLGHHVPKGTQVLFLNTGASMLTPAFDMDESKRSPQARQAKTRAWADEDIGLFKPQRWLVEENGKEVFDSQAGPAMPFSLGIRGCFGRRLAYLELRLLLTVIVWSFESLECPGELSGYEAVDGVVHGPKKCFVRIRKVD</sequence>
<organism evidence="8 9">
    <name type="scientific">Cytospora chrysosperma</name>
    <name type="common">Cytospora canker fungus</name>
    <name type="synonym">Sphaeria chrysosperma</name>
    <dbReference type="NCBI Taxonomy" id="252740"/>
    <lineage>
        <taxon>Eukaryota</taxon>
        <taxon>Fungi</taxon>
        <taxon>Dikarya</taxon>
        <taxon>Ascomycota</taxon>
        <taxon>Pezizomycotina</taxon>
        <taxon>Sordariomycetes</taxon>
        <taxon>Sordariomycetidae</taxon>
        <taxon>Diaporthales</taxon>
        <taxon>Cytosporaceae</taxon>
        <taxon>Cytospora</taxon>
    </lineage>
</organism>
<evidence type="ECO:0008006" key="10">
    <source>
        <dbReference type="Google" id="ProtNLM"/>
    </source>
</evidence>
<protein>
    <recommendedName>
        <fullName evidence="10">Cytochrome P450 monooxygenase</fullName>
    </recommendedName>
</protein>
<dbReference type="InterPro" id="IPR002401">
    <property type="entry name" value="Cyt_P450_E_grp-I"/>
</dbReference>
<reference evidence="8 9" key="1">
    <citation type="submission" date="2015-09" db="EMBL/GenBank/DDBJ databases">
        <title>Host preference determinants of Valsa canker pathogens revealed by comparative genomics.</title>
        <authorList>
            <person name="Yin Z."/>
            <person name="Huang L."/>
        </authorList>
    </citation>
    <scope>NUCLEOTIDE SEQUENCE [LARGE SCALE GENOMIC DNA]</scope>
    <source>
        <strain evidence="8 9">YSFL</strain>
    </source>
</reference>
<evidence type="ECO:0000256" key="4">
    <source>
        <dbReference type="ARBA" id="ARBA00022723"/>
    </source>
</evidence>
<keyword evidence="4 6" id="KW-0479">Metal-binding</keyword>
<evidence type="ECO:0000256" key="1">
    <source>
        <dbReference type="ARBA" id="ARBA00001971"/>
    </source>
</evidence>
<evidence type="ECO:0000256" key="3">
    <source>
        <dbReference type="ARBA" id="ARBA00022617"/>
    </source>
</evidence>
<name>A0A423WQ33_CYTCH</name>
<dbReference type="GO" id="GO:0016705">
    <property type="term" value="F:oxidoreductase activity, acting on paired donors, with incorporation or reduction of molecular oxygen"/>
    <property type="evidence" value="ECO:0007669"/>
    <property type="project" value="InterPro"/>
</dbReference>
<dbReference type="PANTHER" id="PTHR24305:SF232">
    <property type="entry name" value="P450, PUTATIVE (EUROFUNG)-RELATED"/>
    <property type="match status" value="1"/>
</dbReference>
<keyword evidence="9" id="KW-1185">Reference proteome</keyword>
<dbReference type="PANTHER" id="PTHR24305">
    <property type="entry name" value="CYTOCHROME P450"/>
    <property type="match status" value="1"/>
</dbReference>
<dbReference type="Gene3D" id="1.10.630.10">
    <property type="entry name" value="Cytochrome P450"/>
    <property type="match status" value="1"/>
</dbReference>
<dbReference type="InterPro" id="IPR017972">
    <property type="entry name" value="Cyt_P450_CS"/>
</dbReference>
<dbReference type="GO" id="GO:0020037">
    <property type="term" value="F:heme binding"/>
    <property type="evidence" value="ECO:0007669"/>
    <property type="project" value="InterPro"/>
</dbReference>
<dbReference type="EMBL" id="LJZO01000001">
    <property type="protein sequence ID" value="ROW05533.1"/>
    <property type="molecule type" value="Genomic_DNA"/>
</dbReference>
<evidence type="ECO:0000256" key="5">
    <source>
        <dbReference type="ARBA" id="ARBA00023004"/>
    </source>
</evidence>
<dbReference type="InterPro" id="IPR050121">
    <property type="entry name" value="Cytochrome_P450_monoxygenase"/>
</dbReference>
<keyword evidence="7" id="KW-0503">Monooxygenase</keyword>
<evidence type="ECO:0000256" key="6">
    <source>
        <dbReference type="PIRSR" id="PIRSR602401-1"/>
    </source>
</evidence>
<dbReference type="InterPro" id="IPR036396">
    <property type="entry name" value="Cyt_P450_sf"/>
</dbReference>
<dbReference type="GO" id="GO:0005506">
    <property type="term" value="F:iron ion binding"/>
    <property type="evidence" value="ECO:0007669"/>
    <property type="project" value="InterPro"/>
</dbReference>
<dbReference type="GO" id="GO:0004497">
    <property type="term" value="F:monooxygenase activity"/>
    <property type="evidence" value="ECO:0007669"/>
    <property type="project" value="UniProtKB-KW"/>
</dbReference>
<evidence type="ECO:0000256" key="2">
    <source>
        <dbReference type="ARBA" id="ARBA00010617"/>
    </source>
</evidence>
<dbReference type="PRINTS" id="PR00463">
    <property type="entry name" value="EP450I"/>
</dbReference>
<comment type="caution">
    <text evidence="8">The sequence shown here is derived from an EMBL/GenBank/DDBJ whole genome shotgun (WGS) entry which is preliminary data.</text>
</comment>
<comment type="similarity">
    <text evidence="2 7">Belongs to the cytochrome P450 family.</text>
</comment>
<dbReference type="STRING" id="252740.A0A423WQ33"/>
<comment type="cofactor">
    <cofactor evidence="1 6">
        <name>heme</name>
        <dbReference type="ChEBI" id="CHEBI:30413"/>
    </cofactor>
</comment>
<keyword evidence="7" id="KW-0560">Oxidoreductase</keyword>
<dbReference type="Pfam" id="PF00067">
    <property type="entry name" value="p450"/>
    <property type="match status" value="2"/>
</dbReference>
<proteinExistence type="inferred from homology"/>
<evidence type="ECO:0000256" key="7">
    <source>
        <dbReference type="RuleBase" id="RU000461"/>
    </source>
</evidence>